<dbReference type="EMBL" id="CP113797">
    <property type="protein sequence ID" value="WAL60955.1"/>
    <property type="molecule type" value="Genomic_DNA"/>
</dbReference>
<evidence type="ECO:0000313" key="2">
    <source>
        <dbReference type="Proteomes" id="UP001163152"/>
    </source>
</evidence>
<organism evidence="1 2">
    <name type="scientific">Thermocoleostomius sinensis A174</name>
    <dbReference type="NCBI Taxonomy" id="2016057"/>
    <lineage>
        <taxon>Bacteria</taxon>
        <taxon>Bacillati</taxon>
        <taxon>Cyanobacteriota</taxon>
        <taxon>Cyanophyceae</taxon>
        <taxon>Oculatellales</taxon>
        <taxon>Oculatellaceae</taxon>
        <taxon>Thermocoleostomius</taxon>
    </lineage>
</organism>
<dbReference type="Proteomes" id="UP001163152">
    <property type="component" value="Chromosome"/>
</dbReference>
<protein>
    <submittedName>
        <fullName evidence="1">Uncharacterized protein</fullName>
    </submittedName>
</protein>
<sequence>MEKEIAMGFGVSVICLLASSFVAPPRESLPSSYRSLYPVPSALAETSIDRLPDGHYHFCQSVTLEATTADRCFLFQKENDRIIGQYQSTVPSDPSQTRLCLEGQVRGNVISGKATYFSNDFADLIQQRPELQASELTAWDVTGNSDDLQVAAGQTISLKSVNQDSTAIESVQAILFSKATLDLSDFQQNSTVPVSAPTSCDAS</sequence>
<dbReference type="KEGG" id="tsin:OXH18_02855"/>
<gene>
    <name evidence="1" type="ORF">OXH18_02855</name>
</gene>
<reference evidence="1" key="1">
    <citation type="submission" date="2022-12" db="EMBL/GenBank/DDBJ databases">
        <title>Polyphasic identification of a Novel Hot-Spring Cyanobacterium Ocullathermofonsia sinensis gen nov. sp. nov. and Genomic Insights on its Adaptations to the Thermal Habitat.</title>
        <authorList>
            <person name="Daroch M."/>
            <person name="Tang J."/>
            <person name="Jiang Y."/>
        </authorList>
    </citation>
    <scope>NUCLEOTIDE SEQUENCE</scope>
    <source>
        <strain evidence="1">PKUAC-SCTA174</strain>
    </source>
</reference>
<dbReference type="RefSeq" id="WP_268610911.1">
    <property type="nucleotide sequence ID" value="NZ_CP113797.1"/>
</dbReference>
<proteinExistence type="predicted"/>
<name>A0A9E8ZCX2_9CYAN</name>
<accession>A0A9E8ZCX2</accession>
<evidence type="ECO:0000313" key="1">
    <source>
        <dbReference type="EMBL" id="WAL60955.1"/>
    </source>
</evidence>
<dbReference type="AlphaFoldDB" id="A0A9E8ZCX2"/>
<keyword evidence="2" id="KW-1185">Reference proteome</keyword>